<evidence type="ECO:0000256" key="2">
    <source>
        <dbReference type="ARBA" id="ARBA00022692"/>
    </source>
</evidence>
<feature type="domain" description="Ion transport" evidence="6">
    <location>
        <begin position="10"/>
        <end position="186"/>
    </location>
</feature>
<dbReference type="InterPro" id="IPR051413">
    <property type="entry name" value="K/Na_HCN_channel"/>
</dbReference>
<dbReference type="Gene3D" id="1.10.287.70">
    <property type="match status" value="1"/>
</dbReference>
<comment type="caution">
    <text evidence="7">The sequence shown here is derived from an EMBL/GenBank/DDBJ whole genome shotgun (WGS) entry which is preliminary data.</text>
</comment>
<evidence type="ECO:0000256" key="3">
    <source>
        <dbReference type="ARBA" id="ARBA00022989"/>
    </source>
</evidence>
<evidence type="ECO:0000313" key="8">
    <source>
        <dbReference type="Proteomes" id="UP001166093"/>
    </source>
</evidence>
<reference evidence="7" key="1">
    <citation type="journal article" date="2021" name="Cell">
        <title>Tracing the genetic footprints of vertebrate landing in non-teleost ray-finned fishes.</title>
        <authorList>
            <person name="Bi X."/>
            <person name="Wang K."/>
            <person name="Yang L."/>
            <person name="Pan H."/>
            <person name="Jiang H."/>
            <person name="Wei Q."/>
            <person name="Fang M."/>
            <person name="Yu H."/>
            <person name="Zhu C."/>
            <person name="Cai Y."/>
            <person name="He Y."/>
            <person name="Gan X."/>
            <person name="Zeng H."/>
            <person name="Yu D."/>
            <person name="Zhu Y."/>
            <person name="Jiang H."/>
            <person name="Qiu Q."/>
            <person name="Yang H."/>
            <person name="Zhang Y.E."/>
            <person name="Wang W."/>
            <person name="Zhu M."/>
            <person name="He S."/>
            <person name="Zhang G."/>
        </authorList>
    </citation>
    <scope>NUCLEOTIDE SEQUENCE</scope>
    <source>
        <strain evidence="7">Pddl_001</strain>
    </source>
</reference>
<dbReference type="Pfam" id="PF00520">
    <property type="entry name" value="Ion_trans"/>
    <property type="match status" value="1"/>
</dbReference>
<keyword evidence="4 5" id="KW-0472">Membrane</keyword>
<feature type="transmembrane region" description="Helical" evidence="5">
    <location>
        <begin position="46"/>
        <end position="69"/>
    </location>
</feature>
<evidence type="ECO:0000313" key="7">
    <source>
        <dbReference type="EMBL" id="MBN3272174.1"/>
    </source>
</evidence>
<organism evidence="7 8">
    <name type="scientific">Polyodon spathula</name>
    <name type="common">North American paddlefish</name>
    <name type="synonym">Squalus spathula</name>
    <dbReference type="NCBI Taxonomy" id="7913"/>
    <lineage>
        <taxon>Eukaryota</taxon>
        <taxon>Metazoa</taxon>
        <taxon>Chordata</taxon>
        <taxon>Craniata</taxon>
        <taxon>Vertebrata</taxon>
        <taxon>Euteleostomi</taxon>
        <taxon>Actinopterygii</taxon>
        <taxon>Chondrostei</taxon>
        <taxon>Acipenseriformes</taxon>
        <taxon>Polyodontidae</taxon>
        <taxon>Polyodon</taxon>
    </lineage>
</organism>
<dbReference type="SUPFAM" id="SSF81324">
    <property type="entry name" value="Voltage-gated potassium channels"/>
    <property type="match status" value="1"/>
</dbReference>
<keyword evidence="2 5" id="KW-0812">Transmembrane</keyword>
<dbReference type="EMBL" id="JAAWVQ010017120">
    <property type="protein sequence ID" value="MBN3272174.1"/>
    <property type="molecule type" value="Genomic_DNA"/>
</dbReference>
<dbReference type="PANTHER" id="PTHR45689">
    <property type="entry name" value="I[[H]] CHANNEL, ISOFORM E"/>
    <property type="match status" value="1"/>
</dbReference>
<protein>
    <submittedName>
        <fullName evidence="7">HCN4 protein</fullName>
    </submittedName>
</protein>
<evidence type="ECO:0000256" key="5">
    <source>
        <dbReference type="SAM" id="Phobius"/>
    </source>
</evidence>
<evidence type="ECO:0000259" key="6">
    <source>
        <dbReference type="Pfam" id="PF00520"/>
    </source>
</evidence>
<feature type="non-terminal residue" evidence="7">
    <location>
        <position position="209"/>
    </location>
</feature>
<feature type="transmembrane region" description="Helical" evidence="5">
    <location>
        <begin position="160"/>
        <end position="185"/>
    </location>
</feature>
<accession>A0ABS2XDD2</accession>
<evidence type="ECO:0000256" key="1">
    <source>
        <dbReference type="ARBA" id="ARBA00004141"/>
    </source>
</evidence>
<keyword evidence="3 5" id="KW-1133">Transmembrane helix</keyword>
<dbReference type="PANTHER" id="PTHR45689:SF4">
    <property type="entry name" value="POTASSIUM_SODIUM HYPERPOLARIZATION-ACTIVATED CYCLIC NUCLEOTIDE-GATED CHANNEL 4"/>
    <property type="match status" value="1"/>
</dbReference>
<proteinExistence type="predicted"/>
<gene>
    <name evidence="7" type="primary">Hcn4_2</name>
    <name evidence="7" type="ORF">GTO93_0003622</name>
</gene>
<name>A0ABS2XDD2_POLSP</name>
<evidence type="ECO:0000256" key="4">
    <source>
        <dbReference type="ARBA" id="ARBA00023136"/>
    </source>
</evidence>
<comment type="subcellular location">
    <subcellularLocation>
        <location evidence="1">Membrane</location>
        <topology evidence="1">Multi-pass membrane protein</topology>
    </subcellularLocation>
</comment>
<dbReference type="Proteomes" id="UP001166093">
    <property type="component" value="Unassembled WGS sequence"/>
</dbReference>
<dbReference type="InterPro" id="IPR005821">
    <property type="entry name" value="Ion_trans_dom"/>
</dbReference>
<keyword evidence="8" id="KW-1185">Reference proteome</keyword>
<feature type="transmembrane region" description="Helical" evidence="5">
    <location>
        <begin position="12"/>
        <end position="34"/>
    </location>
</feature>
<sequence length="209" mass="24454">MPLNSCFYRRYWIVVMLVVTLINVLIIPLGVSFFSEVIHKDPLWLAYNVISDSVFIVDLVLNFYTGFISDDKADIVLDLNKIRNHYFKSWFLPDLLSVLPVDYCLLIARVSLVSTYSSGYTAVCITRMIKITRLLSLLRLLRFFKLVRYIRTWEEATMKFFYLIAIIVLLCHWNACLQFLVVLMLDFPDKSWVQVDGLVVRILLFTLSC</sequence>
<feature type="non-terminal residue" evidence="7">
    <location>
        <position position="1"/>
    </location>
</feature>